<dbReference type="AlphaFoldDB" id="A0A4Z1L4X6"/>
<sequence length="604" mass="69178">MDCKVLGRRYVLVARPSKWAQLGHRVVVQSPVLKIANESHIPVRRFKGEDENSVCFMPVQDIEKDGSIAYKNAGIATEATQMDAHGMALIESDSEFEYLPGDRFWLLITAKGDGYENDVPVINLRTMKAGSVPSSHVCWFPKMRGPENEVWTFGGNIRKLKLHGRNNFTLWIWGIRQYLDGKHATTKYIQIPERNVNTDEQQWLKSSSARSLFSHIYKSMIKDCQQIISPTLSLLRATNCSILPRSLHTPHISPCMNDPRLLNENESFTPRLVSRDLVAVWKNITNLASKGTPRPIQSSLIHPQRILSSPDRRKFRRTELDDTRSDLGHFESTARSSTGSPSLAMESSKFRVPSDDIMELLADRDGGGIRCALRLLDWTRKQVEESRAKDAEHSRLSVAHPLLRRNPTILSERYQKKRKLSAITELCDSGEDECEWSLRFTSKHYHPDNRKCILTKNIREHEHCVSSLRPLPSSAGPCLLTAGAQEHQCCIWEDEDTKNLPVIMKEFDDVKIVEAANNCMLSHERGIEIPNQFRDESKKIKEEKWAPPYIYEELYGGEGKWLRDELAKGNYRDEVLGLRKMHDVNQNPDQNQEEHRPEDCVGYV</sequence>
<gene>
    <name evidence="2" type="ORF">BPOR_0016g00220</name>
</gene>
<dbReference type="Proteomes" id="UP000297280">
    <property type="component" value="Unassembled WGS sequence"/>
</dbReference>
<keyword evidence="3" id="KW-1185">Reference proteome</keyword>
<dbReference type="STRING" id="87229.A0A4Z1L4X6"/>
<comment type="caution">
    <text evidence="2">The sequence shown here is derived from an EMBL/GenBank/DDBJ whole genome shotgun (WGS) entry which is preliminary data.</text>
</comment>
<feature type="region of interest" description="Disordered" evidence="1">
    <location>
        <begin position="319"/>
        <end position="348"/>
    </location>
</feature>
<dbReference type="EMBL" id="PQXO01000016">
    <property type="protein sequence ID" value="TGO91875.1"/>
    <property type="molecule type" value="Genomic_DNA"/>
</dbReference>
<feature type="compositionally biased region" description="Basic and acidic residues" evidence="1">
    <location>
        <begin position="592"/>
        <end position="604"/>
    </location>
</feature>
<evidence type="ECO:0000313" key="3">
    <source>
        <dbReference type="Proteomes" id="UP000297280"/>
    </source>
</evidence>
<protein>
    <submittedName>
        <fullName evidence="2">Uncharacterized protein</fullName>
    </submittedName>
</protein>
<name>A0A4Z1L4X6_9HELO</name>
<evidence type="ECO:0000256" key="1">
    <source>
        <dbReference type="SAM" id="MobiDB-lite"/>
    </source>
</evidence>
<feature type="compositionally biased region" description="Basic and acidic residues" evidence="1">
    <location>
        <begin position="319"/>
        <end position="329"/>
    </location>
</feature>
<reference evidence="2 3" key="1">
    <citation type="submission" date="2017-12" db="EMBL/GenBank/DDBJ databases">
        <title>Comparative genomics of Botrytis spp.</title>
        <authorList>
            <person name="Valero-Jimenez C.A."/>
            <person name="Tapia P."/>
            <person name="Veloso J."/>
            <person name="Silva-Moreno E."/>
            <person name="Staats M."/>
            <person name="Valdes J.H."/>
            <person name="Van Kan J.A.L."/>
        </authorList>
    </citation>
    <scope>NUCLEOTIDE SEQUENCE [LARGE SCALE GENOMIC DNA]</scope>
    <source>
        <strain evidence="2 3">MUCL3349</strain>
    </source>
</reference>
<organism evidence="2 3">
    <name type="scientific">Botrytis porri</name>
    <dbReference type="NCBI Taxonomy" id="87229"/>
    <lineage>
        <taxon>Eukaryota</taxon>
        <taxon>Fungi</taxon>
        <taxon>Dikarya</taxon>
        <taxon>Ascomycota</taxon>
        <taxon>Pezizomycotina</taxon>
        <taxon>Leotiomycetes</taxon>
        <taxon>Helotiales</taxon>
        <taxon>Sclerotiniaceae</taxon>
        <taxon>Botrytis</taxon>
    </lineage>
</organism>
<proteinExistence type="predicted"/>
<accession>A0A4Z1L4X6</accession>
<evidence type="ECO:0000313" key="2">
    <source>
        <dbReference type="EMBL" id="TGO91875.1"/>
    </source>
</evidence>
<feature type="region of interest" description="Disordered" evidence="1">
    <location>
        <begin position="582"/>
        <end position="604"/>
    </location>
</feature>